<keyword evidence="3 6" id="KW-0808">Transferase</keyword>
<dbReference type="OrthoDB" id="9772751at2"/>
<dbReference type="InterPro" id="IPR029063">
    <property type="entry name" value="SAM-dependent_MTases_sf"/>
</dbReference>
<dbReference type="AlphaFoldDB" id="F6DQB7"/>
<dbReference type="CDD" id="cd02440">
    <property type="entry name" value="AdoMet_MTases"/>
    <property type="match status" value="1"/>
</dbReference>
<reference evidence="6 7" key="2">
    <citation type="journal article" date="2012" name="Stand. Genomic Sci.">
        <title>Complete genome sequence of the sulfate-reducing firmicute Desulfotomaculum ruminis type strain (DL(T)).</title>
        <authorList>
            <person name="Spring S."/>
            <person name="Visser M."/>
            <person name="Lu M."/>
            <person name="Copeland A."/>
            <person name="Lapidus A."/>
            <person name="Lucas S."/>
            <person name="Cheng J.F."/>
            <person name="Han C."/>
            <person name="Tapia R."/>
            <person name="Goodwin L.A."/>
            <person name="Pitluck S."/>
            <person name="Ivanova N."/>
            <person name="Land M."/>
            <person name="Hauser L."/>
            <person name="Larimer F."/>
            <person name="Rohde M."/>
            <person name="Goker M."/>
            <person name="Detter J.C."/>
            <person name="Kyrpides N.C."/>
            <person name="Woyke T."/>
            <person name="Schaap P.J."/>
            <person name="Plugge C.M."/>
            <person name="Muyzer G."/>
            <person name="Kuever J."/>
            <person name="Pereira I.A."/>
            <person name="Parshina S.N."/>
            <person name="Bernier-Latmani R."/>
            <person name="Stams A.J."/>
            <person name="Klenk H.P."/>
        </authorList>
    </citation>
    <scope>NUCLEOTIDE SEQUENCE [LARGE SCALE GENOMIC DNA]</scope>
    <source>
        <strain evidence="7">ATCC 23193 / DSM 2154 / NCIB 8452 / DL</strain>
    </source>
</reference>
<dbReference type="Pfam" id="PF13847">
    <property type="entry name" value="Methyltransf_31"/>
    <property type="match status" value="1"/>
</dbReference>
<evidence type="ECO:0000259" key="5">
    <source>
        <dbReference type="Pfam" id="PF13847"/>
    </source>
</evidence>
<dbReference type="PANTHER" id="PTHR44307:SF2">
    <property type="entry name" value="PHOSPHOETHANOLAMINE METHYLTRANSFERASE ISOFORM X1"/>
    <property type="match status" value="1"/>
</dbReference>
<evidence type="ECO:0000256" key="1">
    <source>
        <dbReference type="ARBA" id="ARBA00005189"/>
    </source>
</evidence>
<dbReference type="GO" id="GO:0008168">
    <property type="term" value="F:methyltransferase activity"/>
    <property type="evidence" value="ECO:0007669"/>
    <property type="project" value="UniProtKB-KW"/>
</dbReference>
<accession>F6DQB7</accession>
<evidence type="ECO:0000256" key="4">
    <source>
        <dbReference type="ARBA" id="ARBA00025707"/>
    </source>
</evidence>
<dbReference type="EMBL" id="CP002780">
    <property type="protein sequence ID" value="AEG59695.1"/>
    <property type="molecule type" value="Genomic_DNA"/>
</dbReference>
<dbReference type="eggNOG" id="COG2226">
    <property type="taxonomic scope" value="Bacteria"/>
</dbReference>
<keyword evidence="7" id="KW-1185">Reference proteome</keyword>
<evidence type="ECO:0000313" key="7">
    <source>
        <dbReference type="Proteomes" id="UP000009234"/>
    </source>
</evidence>
<dbReference type="InterPro" id="IPR025714">
    <property type="entry name" value="Methyltranfer_dom"/>
</dbReference>
<evidence type="ECO:0000256" key="3">
    <source>
        <dbReference type="ARBA" id="ARBA00022679"/>
    </source>
</evidence>
<keyword evidence="2 6" id="KW-0489">Methyltransferase</keyword>
<name>F6DQB7_DESRL</name>
<comment type="pathway">
    <text evidence="4">Phospholipid metabolism.</text>
</comment>
<gene>
    <name evidence="6" type="ordered locus">Desru_1427</name>
</gene>
<feature type="domain" description="Methyltransferase" evidence="5">
    <location>
        <begin position="36"/>
        <end position="156"/>
    </location>
</feature>
<proteinExistence type="predicted"/>
<dbReference type="Proteomes" id="UP000009234">
    <property type="component" value="Chromosome"/>
</dbReference>
<dbReference type="SUPFAM" id="SSF53335">
    <property type="entry name" value="S-adenosyl-L-methionine-dependent methyltransferases"/>
    <property type="match status" value="1"/>
</dbReference>
<protein>
    <submittedName>
        <fullName evidence="6">Methyltransferase type 11</fullName>
    </submittedName>
</protein>
<dbReference type="GO" id="GO:0032259">
    <property type="term" value="P:methylation"/>
    <property type="evidence" value="ECO:0007669"/>
    <property type="project" value="UniProtKB-KW"/>
</dbReference>
<comment type="pathway">
    <text evidence="1">Lipid metabolism.</text>
</comment>
<evidence type="ECO:0000256" key="2">
    <source>
        <dbReference type="ARBA" id="ARBA00022603"/>
    </source>
</evidence>
<reference evidence="7" key="1">
    <citation type="submission" date="2011-05" db="EMBL/GenBank/DDBJ databases">
        <title>Complete sequence of Desulfotomaculum ruminis DSM 2154.</title>
        <authorList>
            <person name="Lucas S."/>
            <person name="Copeland A."/>
            <person name="Lapidus A."/>
            <person name="Cheng J.-F."/>
            <person name="Goodwin L."/>
            <person name="Pitluck S."/>
            <person name="Lu M."/>
            <person name="Detter J.C."/>
            <person name="Han C."/>
            <person name="Tapia R."/>
            <person name="Land M."/>
            <person name="Hauser L."/>
            <person name="Kyrpides N."/>
            <person name="Ivanova N."/>
            <person name="Mikhailova N."/>
            <person name="Pagani I."/>
            <person name="Stams A.J.M."/>
            <person name="Plugge C.M."/>
            <person name="Muyzer G."/>
            <person name="Kuever J."/>
            <person name="Parshina S.N."/>
            <person name="Ivanova A.E."/>
            <person name="Nazina T.N."/>
            <person name="Brambilla E."/>
            <person name="Spring S."/>
            <person name="Klenk H.-P."/>
            <person name="Woyke T."/>
        </authorList>
    </citation>
    <scope>NUCLEOTIDE SEQUENCE [LARGE SCALE GENOMIC DNA]</scope>
    <source>
        <strain evidence="7">ATCC 23193 / DSM 2154 / NCIB 8452 / DL</strain>
    </source>
</reference>
<evidence type="ECO:0000313" key="6">
    <source>
        <dbReference type="EMBL" id="AEG59695.1"/>
    </source>
</evidence>
<sequence length="258" mass="29895">MDLLDLMIDFHKDALRQGPGSDQETKRALMFIDNLSDNSKIIDIGCGTGAQTMTLAENTSGKIVAIDMLPVFLEKLNEKILDKKLENRVTTECRSMLELPYPDNAFDLIWAEGSIYNIGFIKGLQDWKRILKAGGYIAVSEISWLTDTRPQEVEKYWTQNYAEIDTISNKIAVIEANGYTPVAHFVLPESCWIENYYQPILDRSEDFLKKYDYAEDLKQFIEAGRIEADIYKRFKEYYSYVFYIAKKKYDHNITILVE</sequence>
<dbReference type="KEGG" id="dru:Desru_1427"/>
<dbReference type="Gene3D" id="3.40.50.150">
    <property type="entry name" value="Vaccinia Virus protein VP39"/>
    <property type="match status" value="1"/>
</dbReference>
<dbReference type="PANTHER" id="PTHR44307">
    <property type="entry name" value="PHOSPHOETHANOLAMINE METHYLTRANSFERASE"/>
    <property type="match status" value="1"/>
</dbReference>
<organism evidence="6 7">
    <name type="scientific">Desulforamulus ruminis (strain ATCC 23193 / DSM 2154 / NCIMB 8452 / DL)</name>
    <name type="common">Desulfotomaculum ruminis</name>
    <dbReference type="NCBI Taxonomy" id="696281"/>
    <lineage>
        <taxon>Bacteria</taxon>
        <taxon>Bacillati</taxon>
        <taxon>Bacillota</taxon>
        <taxon>Clostridia</taxon>
        <taxon>Eubacteriales</taxon>
        <taxon>Peptococcaceae</taxon>
        <taxon>Desulforamulus</taxon>
    </lineage>
</organism>
<dbReference type="HOGENOM" id="CLU_073559_0_0_9"/>
<dbReference type="STRING" id="696281.Desru_1427"/>